<sequence length="101" mass="11777">MEYKPWMDYIRPEDMPNDDLKTIAESAGIQSALALIFLTPGLTVTIPRNAFTEVKKRYIISQYDGRKYTINRLALECGFSQRYIYKIIENHLQNKSTTPKE</sequence>
<feature type="domain" description="Mor transcription activator" evidence="1">
    <location>
        <begin position="22"/>
        <end position="95"/>
    </location>
</feature>
<accession>A0A9D1JY11</accession>
<dbReference type="InterPro" id="IPR009057">
    <property type="entry name" value="Homeodomain-like_sf"/>
</dbReference>
<dbReference type="SUPFAM" id="SSF46689">
    <property type="entry name" value="Homeodomain-like"/>
    <property type="match status" value="1"/>
</dbReference>
<name>A0A9D1JY11_9BACT</name>
<dbReference type="Pfam" id="PF08765">
    <property type="entry name" value="Mor"/>
    <property type="match status" value="1"/>
</dbReference>
<dbReference type="AlphaFoldDB" id="A0A9D1JY11"/>
<dbReference type="EMBL" id="DVJQ01000038">
    <property type="protein sequence ID" value="HIS74227.1"/>
    <property type="molecule type" value="Genomic_DNA"/>
</dbReference>
<dbReference type="Proteomes" id="UP000886865">
    <property type="component" value="Unassembled WGS sequence"/>
</dbReference>
<organism evidence="2 3">
    <name type="scientific">Candidatus Galligastranaerophilus intestinavium</name>
    <dbReference type="NCBI Taxonomy" id="2840836"/>
    <lineage>
        <taxon>Bacteria</taxon>
        <taxon>Candidatus Galligastranaerophilus</taxon>
    </lineage>
</organism>
<proteinExistence type="predicted"/>
<evidence type="ECO:0000259" key="1">
    <source>
        <dbReference type="Pfam" id="PF08765"/>
    </source>
</evidence>
<dbReference type="InterPro" id="IPR014875">
    <property type="entry name" value="Mor_transcription_activator"/>
</dbReference>
<evidence type="ECO:0000313" key="3">
    <source>
        <dbReference type="Proteomes" id="UP000886865"/>
    </source>
</evidence>
<gene>
    <name evidence="2" type="ORF">IAA86_04310</name>
</gene>
<evidence type="ECO:0000313" key="2">
    <source>
        <dbReference type="EMBL" id="HIS74227.1"/>
    </source>
</evidence>
<protein>
    <recommendedName>
        <fullName evidence="1">Mor transcription activator domain-containing protein</fullName>
    </recommendedName>
</protein>
<reference evidence="2" key="1">
    <citation type="submission" date="2020-10" db="EMBL/GenBank/DDBJ databases">
        <authorList>
            <person name="Gilroy R."/>
        </authorList>
    </citation>
    <scope>NUCLEOTIDE SEQUENCE</scope>
    <source>
        <strain evidence="2">CHK152-2871</strain>
    </source>
</reference>
<reference evidence="2" key="2">
    <citation type="journal article" date="2021" name="PeerJ">
        <title>Extensive microbial diversity within the chicken gut microbiome revealed by metagenomics and culture.</title>
        <authorList>
            <person name="Gilroy R."/>
            <person name="Ravi A."/>
            <person name="Getino M."/>
            <person name="Pursley I."/>
            <person name="Horton D.L."/>
            <person name="Alikhan N.F."/>
            <person name="Baker D."/>
            <person name="Gharbi K."/>
            <person name="Hall N."/>
            <person name="Watson M."/>
            <person name="Adriaenssens E.M."/>
            <person name="Foster-Nyarko E."/>
            <person name="Jarju S."/>
            <person name="Secka A."/>
            <person name="Antonio M."/>
            <person name="Oren A."/>
            <person name="Chaudhuri R.R."/>
            <person name="La Ragione R."/>
            <person name="Hildebrand F."/>
            <person name="Pallen M.J."/>
        </authorList>
    </citation>
    <scope>NUCLEOTIDE SEQUENCE</scope>
    <source>
        <strain evidence="2">CHK152-2871</strain>
    </source>
</reference>
<comment type="caution">
    <text evidence="2">The sequence shown here is derived from an EMBL/GenBank/DDBJ whole genome shotgun (WGS) entry which is preliminary data.</text>
</comment>